<organism evidence="1 2">
    <name type="scientific">Parathielavia hyrcaniae</name>
    <dbReference type="NCBI Taxonomy" id="113614"/>
    <lineage>
        <taxon>Eukaryota</taxon>
        <taxon>Fungi</taxon>
        <taxon>Dikarya</taxon>
        <taxon>Ascomycota</taxon>
        <taxon>Pezizomycotina</taxon>
        <taxon>Sordariomycetes</taxon>
        <taxon>Sordariomycetidae</taxon>
        <taxon>Sordariales</taxon>
        <taxon>Chaetomiaceae</taxon>
        <taxon>Parathielavia</taxon>
    </lineage>
</organism>
<sequence length="363" mass="41009">MVEHHDAIIGAVGDHEGELWGSPSGRFPIISHVCREARELVLKSHIYVAGEEGQTDDDGVPRPEWSTWNESLPVRLRKGFDVVHLHWNRSYDRPIYLPAPPNPLPYFQWLANQAATASVSADLLYGFDSESSTSRIARGDFKYFSPRTPYHVVLTIVELHMTHYEAAHAGVFGRLGEEPIQLVDPRDTAAVAAFRDVWRRHRLSSEEPEVAKFFSHAVDSAEAYCARVEQWRQELERWWIWRKCEELGVRDQASLSRIWPDSISPPVPLFPALFPSLAATAPTFFVDWTCRALDREHPWVQAQLAVMPRFEPALMFRHCTHMCGLPSKPKRIEWRAPRGAFSAGAGRGGMVVTGGRGARGGRG</sequence>
<accession>A0AAN6PZ08</accession>
<reference evidence="1" key="1">
    <citation type="journal article" date="2023" name="Mol. Phylogenet. Evol.">
        <title>Genome-scale phylogeny and comparative genomics of the fungal order Sordariales.</title>
        <authorList>
            <person name="Hensen N."/>
            <person name="Bonometti L."/>
            <person name="Westerberg I."/>
            <person name="Brannstrom I.O."/>
            <person name="Guillou S."/>
            <person name="Cros-Aarteil S."/>
            <person name="Calhoun S."/>
            <person name="Haridas S."/>
            <person name="Kuo A."/>
            <person name="Mondo S."/>
            <person name="Pangilinan J."/>
            <person name="Riley R."/>
            <person name="LaButti K."/>
            <person name="Andreopoulos B."/>
            <person name="Lipzen A."/>
            <person name="Chen C."/>
            <person name="Yan M."/>
            <person name="Daum C."/>
            <person name="Ng V."/>
            <person name="Clum A."/>
            <person name="Steindorff A."/>
            <person name="Ohm R.A."/>
            <person name="Martin F."/>
            <person name="Silar P."/>
            <person name="Natvig D.O."/>
            <person name="Lalanne C."/>
            <person name="Gautier V."/>
            <person name="Ament-Velasquez S.L."/>
            <person name="Kruys A."/>
            <person name="Hutchinson M.I."/>
            <person name="Powell A.J."/>
            <person name="Barry K."/>
            <person name="Miller A.N."/>
            <person name="Grigoriev I.V."/>
            <person name="Debuchy R."/>
            <person name="Gladieux P."/>
            <person name="Hiltunen Thoren M."/>
            <person name="Johannesson H."/>
        </authorList>
    </citation>
    <scope>NUCLEOTIDE SEQUENCE</scope>
    <source>
        <strain evidence="1">CBS 757.83</strain>
    </source>
</reference>
<gene>
    <name evidence="1" type="ORF">N658DRAFT_478099</name>
</gene>
<dbReference type="Proteomes" id="UP001305647">
    <property type="component" value="Unassembled WGS sequence"/>
</dbReference>
<comment type="caution">
    <text evidence="1">The sequence shown here is derived from an EMBL/GenBank/DDBJ whole genome shotgun (WGS) entry which is preliminary data.</text>
</comment>
<evidence type="ECO:0000313" key="1">
    <source>
        <dbReference type="EMBL" id="KAK4097966.1"/>
    </source>
</evidence>
<protein>
    <submittedName>
        <fullName evidence="1">Uncharacterized protein</fullName>
    </submittedName>
</protein>
<name>A0AAN6PZ08_9PEZI</name>
<dbReference type="AlphaFoldDB" id="A0AAN6PZ08"/>
<evidence type="ECO:0000313" key="2">
    <source>
        <dbReference type="Proteomes" id="UP001305647"/>
    </source>
</evidence>
<dbReference type="EMBL" id="MU863665">
    <property type="protein sequence ID" value="KAK4097966.1"/>
    <property type="molecule type" value="Genomic_DNA"/>
</dbReference>
<proteinExistence type="predicted"/>
<keyword evidence="2" id="KW-1185">Reference proteome</keyword>
<reference evidence="1" key="2">
    <citation type="submission" date="2023-05" db="EMBL/GenBank/DDBJ databases">
        <authorList>
            <consortium name="Lawrence Berkeley National Laboratory"/>
            <person name="Steindorff A."/>
            <person name="Hensen N."/>
            <person name="Bonometti L."/>
            <person name="Westerberg I."/>
            <person name="Brannstrom I.O."/>
            <person name="Guillou S."/>
            <person name="Cros-Aarteil S."/>
            <person name="Calhoun S."/>
            <person name="Haridas S."/>
            <person name="Kuo A."/>
            <person name="Mondo S."/>
            <person name="Pangilinan J."/>
            <person name="Riley R."/>
            <person name="Labutti K."/>
            <person name="Andreopoulos B."/>
            <person name="Lipzen A."/>
            <person name="Chen C."/>
            <person name="Yanf M."/>
            <person name="Daum C."/>
            <person name="Ng V."/>
            <person name="Clum A."/>
            <person name="Ohm R."/>
            <person name="Martin F."/>
            <person name="Silar P."/>
            <person name="Natvig D."/>
            <person name="Lalanne C."/>
            <person name="Gautier V."/>
            <person name="Ament-Velasquez S.L."/>
            <person name="Kruys A."/>
            <person name="Hutchinson M.I."/>
            <person name="Powell A.J."/>
            <person name="Barry K."/>
            <person name="Miller A.N."/>
            <person name="Grigoriev I.V."/>
            <person name="Debuchy R."/>
            <person name="Gladieux P."/>
            <person name="Thoren M.H."/>
            <person name="Johannesson H."/>
        </authorList>
    </citation>
    <scope>NUCLEOTIDE SEQUENCE</scope>
    <source>
        <strain evidence="1">CBS 757.83</strain>
    </source>
</reference>